<dbReference type="AlphaFoldDB" id="A0A6I6DD09"/>
<name>A0A6I6DD09_9FIRM</name>
<accession>A0A6I6DD09</accession>
<protein>
    <submittedName>
        <fullName evidence="2">Stage V sporulation protein AE1 (SpoVAE1)</fullName>
    </submittedName>
</protein>
<evidence type="ECO:0000313" key="3">
    <source>
        <dbReference type="Proteomes" id="UP000426444"/>
    </source>
</evidence>
<keyword evidence="1" id="KW-0812">Transmembrane</keyword>
<evidence type="ECO:0000256" key="1">
    <source>
        <dbReference type="SAM" id="Phobius"/>
    </source>
</evidence>
<reference evidence="3" key="1">
    <citation type="journal article" date="2019" name="Microbiology">
        <title>Complete Genome Sequence of an Uncultured Bacterium of the Candidate Phylum Bipolaricaulota.</title>
        <authorList>
            <person name="Kadnikov V.V."/>
            <person name="Mardanov A.V."/>
            <person name="Beletsky A.V."/>
            <person name="Frank Y.A."/>
            <person name="Karnachuk O.V."/>
            <person name="Ravin N.V."/>
        </authorList>
    </citation>
    <scope>NUCLEOTIDE SEQUENCE [LARGE SCALE GENOMIC DNA]</scope>
</reference>
<feature type="transmembrane region" description="Helical" evidence="1">
    <location>
        <begin position="30"/>
        <end position="50"/>
    </location>
</feature>
<dbReference type="Pfam" id="PF03862">
    <property type="entry name" value="SpoVAC_SpoVAEB"/>
    <property type="match status" value="1"/>
</dbReference>
<keyword evidence="1" id="KW-1133">Transmembrane helix</keyword>
<sequence>MITILMAFVIGGLLCGLGQLIIDFTKHDITIVHVLVGYVIVGSILSGIGVYQHLVDIAGAGALIPISGFGHLLTQGAIQGSNNLGLIGAFSGGVEAVAAIITSAVVFGYMFAVLFDSRGD</sequence>
<dbReference type="EMBL" id="CP046457">
    <property type="protein sequence ID" value="QGT99000.1"/>
    <property type="molecule type" value="Genomic_DNA"/>
</dbReference>
<proteinExistence type="predicted"/>
<dbReference type="Proteomes" id="UP000426444">
    <property type="component" value="Chromosome"/>
</dbReference>
<dbReference type="InterPro" id="IPR005562">
    <property type="entry name" value="SpoVA"/>
</dbReference>
<gene>
    <name evidence="2" type="ORF">SYNTR_0407</name>
</gene>
<feature type="transmembrane region" description="Helical" evidence="1">
    <location>
        <begin position="57"/>
        <end position="78"/>
    </location>
</feature>
<dbReference type="PANTHER" id="PTHR38450:SF2">
    <property type="entry name" value="STAGE V SPORULATION PROTEIN AEB"/>
    <property type="match status" value="1"/>
</dbReference>
<dbReference type="RefSeq" id="WP_243140219.1">
    <property type="nucleotide sequence ID" value="NZ_CP046457.1"/>
</dbReference>
<evidence type="ECO:0000313" key="2">
    <source>
        <dbReference type="EMBL" id="QGT99000.1"/>
    </source>
</evidence>
<feature type="transmembrane region" description="Helical" evidence="1">
    <location>
        <begin position="84"/>
        <end position="115"/>
    </location>
</feature>
<keyword evidence="3" id="KW-1185">Reference proteome</keyword>
<dbReference type="PANTHER" id="PTHR38450">
    <property type="entry name" value="STAGE V SPORULATION PROTEIN AC-RELATED"/>
    <property type="match status" value="1"/>
</dbReference>
<dbReference type="KEGG" id="salq:SYNTR_0407"/>
<organism evidence="2 3">
    <name type="scientific">Candidatus Syntrophocurvum alkaliphilum</name>
    <dbReference type="NCBI Taxonomy" id="2293317"/>
    <lineage>
        <taxon>Bacteria</taxon>
        <taxon>Bacillati</taxon>
        <taxon>Bacillota</taxon>
        <taxon>Clostridia</taxon>
        <taxon>Eubacteriales</taxon>
        <taxon>Syntrophomonadaceae</taxon>
        <taxon>Candidatus Syntrophocurvum</taxon>
    </lineage>
</organism>
<keyword evidence="1" id="KW-0472">Membrane</keyword>